<dbReference type="SUPFAM" id="SSF54913">
    <property type="entry name" value="GlnB-like"/>
    <property type="match status" value="1"/>
</dbReference>
<feature type="domain" description="DUF2007" evidence="2">
    <location>
        <begin position="104"/>
        <end position="167"/>
    </location>
</feature>
<evidence type="ECO:0000256" key="1">
    <source>
        <dbReference type="SAM" id="MobiDB-lite"/>
    </source>
</evidence>
<proteinExistence type="predicted"/>
<organism evidence="3">
    <name type="scientific">Desulfobacca acetoxidans</name>
    <dbReference type="NCBI Taxonomy" id="60893"/>
    <lineage>
        <taxon>Bacteria</taxon>
        <taxon>Pseudomonadati</taxon>
        <taxon>Thermodesulfobacteriota</taxon>
        <taxon>Desulfobaccia</taxon>
        <taxon>Desulfobaccales</taxon>
        <taxon>Desulfobaccaceae</taxon>
        <taxon>Desulfobacca</taxon>
    </lineage>
</organism>
<protein>
    <submittedName>
        <fullName evidence="3">DUF2007 domain-containing protein</fullName>
    </submittedName>
</protein>
<sequence length="193" mass="21201">MPKPGKTWRNGGRIVFTPGSGADPRSRTKPPRIRMRKPTLRRSRRGRADGPWHNFAPPARKYSIFGLGGARAAQGAPNSCVDAFSHSSAFQDEVPVTNDEPVVVARFSTRMEAEMAAGLLEAEGIAAYVSADDAGGAYPSLQFIRGVRLIVLPEDEAQARAILADWREARSREQEEGDFEEPVNHSEIDSDKR</sequence>
<accession>A0A7C3Z9M6</accession>
<feature type="region of interest" description="Disordered" evidence="1">
    <location>
        <begin position="1"/>
        <end position="54"/>
    </location>
</feature>
<dbReference type="Pfam" id="PF09413">
    <property type="entry name" value="DUF2007"/>
    <property type="match status" value="1"/>
</dbReference>
<feature type="region of interest" description="Disordered" evidence="1">
    <location>
        <begin position="170"/>
        <end position="193"/>
    </location>
</feature>
<dbReference type="AlphaFoldDB" id="A0A7C3Z9M6"/>
<evidence type="ECO:0000259" key="2">
    <source>
        <dbReference type="Pfam" id="PF09413"/>
    </source>
</evidence>
<feature type="compositionally biased region" description="Basic residues" evidence="1">
    <location>
        <begin position="27"/>
        <end position="45"/>
    </location>
</feature>
<comment type="caution">
    <text evidence="3">The sequence shown here is derived from an EMBL/GenBank/DDBJ whole genome shotgun (WGS) entry which is preliminary data.</text>
</comment>
<dbReference type="InterPro" id="IPR018551">
    <property type="entry name" value="DUF2007"/>
</dbReference>
<evidence type="ECO:0000313" key="3">
    <source>
        <dbReference type="EMBL" id="HGF32852.1"/>
    </source>
</evidence>
<name>A0A7C3Z9M6_9BACT</name>
<feature type="compositionally biased region" description="Basic and acidic residues" evidence="1">
    <location>
        <begin position="182"/>
        <end position="193"/>
    </location>
</feature>
<reference evidence="3" key="1">
    <citation type="journal article" date="2020" name="mSystems">
        <title>Genome- and Community-Level Interaction Insights into Carbon Utilization and Element Cycling Functions of Hydrothermarchaeota in Hydrothermal Sediment.</title>
        <authorList>
            <person name="Zhou Z."/>
            <person name="Liu Y."/>
            <person name="Xu W."/>
            <person name="Pan J."/>
            <person name="Luo Z.H."/>
            <person name="Li M."/>
        </authorList>
    </citation>
    <scope>NUCLEOTIDE SEQUENCE [LARGE SCALE GENOMIC DNA]</scope>
    <source>
        <strain evidence="3">SpSt-897</strain>
    </source>
</reference>
<gene>
    <name evidence="3" type="ORF">ENW96_00480</name>
</gene>
<dbReference type="Gene3D" id="3.30.70.790">
    <property type="entry name" value="UreE, C-terminal domain"/>
    <property type="match status" value="1"/>
</dbReference>
<dbReference type="EMBL" id="DTMF01000016">
    <property type="protein sequence ID" value="HGF32852.1"/>
    <property type="molecule type" value="Genomic_DNA"/>
</dbReference>
<dbReference type="InterPro" id="IPR011322">
    <property type="entry name" value="N-reg_PII-like_a/b"/>
</dbReference>